<evidence type="ECO:0000259" key="7">
    <source>
        <dbReference type="Pfam" id="PF01094"/>
    </source>
</evidence>
<keyword evidence="5" id="KW-0675">Receptor</keyword>
<evidence type="ECO:0000313" key="8">
    <source>
        <dbReference type="EMBL" id="OCA17770.1"/>
    </source>
</evidence>
<dbReference type="Pfam" id="PF01094">
    <property type="entry name" value="ANF_receptor"/>
    <property type="match status" value="1"/>
</dbReference>
<evidence type="ECO:0000256" key="4">
    <source>
        <dbReference type="ARBA" id="ARBA00023136"/>
    </source>
</evidence>
<dbReference type="GO" id="GO:0016020">
    <property type="term" value="C:membrane"/>
    <property type="evidence" value="ECO:0007669"/>
    <property type="project" value="UniProtKB-SubCell"/>
</dbReference>
<gene>
    <name evidence="8" type="ORF">XENTR_v90026695mg</name>
</gene>
<dbReference type="InterPro" id="IPR000337">
    <property type="entry name" value="GPCR_3"/>
</dbReference>
<dbReference type="PANTHER" id="PTHR24061:SF588">
    <property type="entry name" value="VOMERONASAL TYPE-2 RECEPTOR 26"/>
    <property type="match status" value="1"/>
</dbReference>
<keyword evidence="6" id="KW-0325">Glycoprotein</keyword>
<evidence type="ECO:0000256" key="3">
    <source>
        <dbReference type="ARBA" id="ARBA00022989"/>
    </source>
</evidence>
<feature type="domain" description="Receptor ligand binding region" evidence="7">
    <location>
        <begin position="22"/>
        <end position="305"/>
    </location>
</feature>
<keyword evidence="4" id="KW-0472">Membrane</keyword>
<dbReference type="InterPro" id="IPR001828">
    <property type="entry name" value="ANF_lig-bd_rcpt"/>
</dbReference>
<evidence type="ECO:0000256" key="1">
    <source>
        <dbReference type="ARBA" id="ARBA00004141"/>
    </source>
</evidence>
<evidence type="ECO:0000256" key="5">
    <source>
        <dbReference type="ARBA" id="ARBA00023170"/>
    </source>
</evidence>
<dbReference type="EMBL" id="KV460467">
    <property type="protein sequence ID" value="OCA17770.1"/>
    <property type="molecule type" value="Genomic_DNA"/>
</dbReference>
<comment type="subcellular location">
    <subcellularLocation>
        <location evidence="1">Membrane</location>
        <topology evidence="1">Multi-pass membrane protein</topology>
    </subcellularLocation>
</comment>
<dbReference type="PRINTS" id="PR00248">
    <property type="entry name" value="GPCRMGR"/>
</dbReference>
<dbReference type="GO" id="GO:0004930">
    <property type="term" value="F:G protein-coupled receptor activity"/>
    <property type="evidence" value="ECO:0007669"/>
    <property type="project" value="InterPro"/>
</dbReference>
<reference evidence="8" key="2">
    <citation type="journal article" date="2010" name="Science">
        <title>The genome of the Western clawed frog Xenopus tropicalis.</title>
        <authorList>
            <person name="Hellsten U."/>
            <person name="Harland R.M."/>
            <person name="Gilchrist M.J."/>
            <person name="Hendrix D."/>
            <person name="Jurka J."/>
            <person name="Kapitonov V."/>
            <person name="Ovcharenko I."/>
            <person name="Putnam N.H."/>
            <person name="Shu S."/>
            <person name="Taher L."/>
            <person name="Blitz I.L."/>
            <person name="Blumberg B."/>
            <person name="Dichmann D.S."/>
            <person name="Dubchak I."/>
            <person name="Amaya E."/>
            <person name="Detter J.C."/>
            <person name="Fletcher R."/>
            <person name="Gerhard D.S."/>
            <person name="Goodstein D."/>
            <person name="Graves T."/>
            <person name="Grigoriev I.V."/>
            <person name="Grimwood J."/>
            <person name="Kawashima T."/>
            <person name="Lindquist E."/>
            <person name="Lucas S.M."/>
            <person name="Mead P.E."/>
            <person name="Mitros T."/>
            <person name="Ogino H."/>
            <person name="Ohta Y."/>
            <person name="Poliakov A.V."/>
            <person name="Pollet N."/>
            <person name="Robert J."/>
            <person name="Salamov A."/>
            <person name="Sater A.K."/>
            <person name="Schmutz J."/>
            <person name="Terry A."/>
            <person name="Vize P.D."/>
            <person name="Warren W.C."/>
            <person name="Wells D."/>
            <person name="Wills A."/>
            <person name="Wilson R.K."/>
            <person name="Zimmerman L.B."/>
            <person name="Zorn A.M."/>
            <person name="Grainger R."/>
            <person name="Grammer T."/>
            <person name="Khokha M.K."/>
            <person name="Richardson P.M."/>
            <person name="Rokhsar D.S."/>
        </authorList>
    </citation>
    <scope>NUCLEOTIDE SEQUENCE [LARGE SCALE GENOMIC DNA]</scope>
    <source>
        <strain evidence="8">Nigerian</strain>
    </source>
</reference>
<keyword evidence="2" id="KW-0812">Transmembrane</keyword>
<dbReference type="InterPro" id="IPR028082">
    <property type="entry name" value="Peripla_BP_I"/>
</dbReference>
<accession>A0A1B8Y4A3</accession>
<proteinExistence type="predicted"/>
<reference evidence="8" key="1">
    <citation type="submission" date="2009-11" db="EMBL/GenBank/DDBJ databases">
        <authorList>
            <consortium name="US DOE Joint Genome Institute (JGI-PGF)"/>
            <person name="Ottilar R."/>
            <person name="Schmutz J."/>
            <person name="Salamov A."/>
            <person name="Cheng J.F."/>
            <person name="Lucas S."/>
            <person name="Pitluck S."/>
            <person name="Gundlach H."/>
            <person name="Guo Y."/>
            <person name="Haberer G."/>
            <person name="Nasrallah J."/>
            <person name="Mayer K.F.X."/>
            <person name="van de Peer Y."/>
            <person name="Weigel D."/>
            <person name="Grigoriev I.V."/>
        </authorList>
    </citation>
    <scope>NUCLEOTIDE SEQUENCE</scope>
    <source>
        <strain evidence="8">Nigerian</strain>
    </source>
</reference>
<dbReference type="InterPro" id="IPR000068">
    <property type="entry name" value="GPCR_3_Ca_sens_rcpt-rel"/>
</dbReference>
<evidence type="ECO:0000256" key="6">
    <source>
        <dbReference type="ARBA" id="ARBA00023180"/>
    </source>
</evidence>
<keyword evidence="3" id="KW-1133">Transmembrane helix</keyword>
<reference evidence="8" key="3">
    <citation type="submission" date="2016-05" db="EMBL/GenBank/DDBJ databases">
        <title>WGS assembly of Xenopus tropicalis.</title>
        <authorList>
            <person name="Sessions A."/>
            <person name="Jenkins J."/>
            <person name="Mitros T."/>
            <person name="Lyons J.T."/>
            <person name="Dichmann D.S."/>
            <person name="Robert J."/>
            <person name="Harland R.M."/>
            <person name="Rokhsar D.S."/>
        </authorList>
    </citation>
    <scope>NUCLEOTIDE SEQUENCE</scope>
    <source>
        <strain evidence="8">Nigerian</strain>
    </source>
</reference>
<sequence>MQNFTESTSPQNYRYLLDMFAEIKRFNNKTDILPNMTLGYHVYDSCEDPRKALKSTFQILSGLRNPVPNYSCAYMGEIAGFIGDFSSETTIPIAHILSVLGYAQGLLSHRDLALALFLFVQITYGAADPALHDRSTFPYFIQSDDTHYFIISKIVKHFGWNWVGVIRFDNDREDSDDQLLKYSLSRENICIEFTLKITSDNEKIKSHKETIKKSSSNVIICCGPINVKLAGKFNDLLYMLREKTLIVSYNWIFYDYILDFGHKAFNGSFLLVKEFLEHFGHAQSVHSSQSDYRQFFEGLQPSQYFKDKLLENIWMEYYGCLSDNHEKNEFYERQLMLKLLNCSEEQRVFQTHIFERGFHSHNMLTAAKTINQGLEKLLKNQTLGMNRKSYSYRYEVSYITALI</sequence>
<organism evidence="8">
    <name type="scientific">Xenopus tropicalis</name>
    <name type="common">Western clawed frog</name>
    <name type="synonym">Silurana tropicalis</name>
    <dbReference type="NCBI Taxonomy" id="8364"/>
    <lineage>
        <taxon>Eukaryota</taxon>
        <taxon>Metazoa</taxon>
        <taxon>Chordata</taxon>
        <taxon>Craniata</taxon>
        <taxon>Vertebrata</taxon>
        <taxon>Euteleostomi</taxon>
        <taxon>Amphibia</taxon>
        <taxon>Batrachia</taxon>
        <taxon>Anura</taxon>
        <taxon>Pipoidea</taxon>
        <taxon>Pipidae</taxon>
        <taxon>Xenopodinae</taxon>
        <taxon>Xenopus</taxon>
        <taxon>Silurana</taxon>
    </lineage>
</organism>
<dbReference type="Gene3D" id="3.40.50.2300">
    <property type="match status" value="2"/>
</dbReference>
<dbReference type="AlphaFoldDB" id="A0A1B8Y4A3"/>
<evidence type="ECO:0000256" key="2">
    <source>
        <dbReference type="ARBA" id="ARBA00022692"/>
    </source>
</evidence>
<name>A0A1B8Y4A3_XENTR</name>
<dbReference type="SUPFAM" id="SSF53822">
    <property type="entry name" value="Periplasmic binding protein-like I"/>
    <property type="match status" value="1"/>
</dbReference>
<dbReference type="PANTHER" id="PTHR24061">
    <property type="entry name" value="CALCIUM-SENSING RECEPTOR-RELATED"/>
    <property type="match status" value="1"/>
</dbReference>
<protein>
    <recommendedName>
        <fullName evidence="7">Receptor ligand binding region domain-containing protein</fullName>
    </recommendedName>
</protein>